<evidence type="ECO:0000256" key="2">
    <source>
        <dbReference type="ARBA" id="ARBA00007935"/>
    </source>
</evidence>
<keyword evidence="6 8" id="KW-1133">Transmembrane helix</keyword>
<keyword evidence="4" id="KW-1003">Cell membrane</keyword>
<comment type="subcellular location">
    <subcellularLocation>
        <location evidence="1">Cell membrane</location>
        <topology evidence="1">Multi-pass membrane protein</topology>
    </subcellularLocation>
</comment>
<dbReference type="CDD" id="cd06550">
    <property type="entry name" value="TM_ABC_iron-siderophores_like"/>
    <property type="match status" value="1"/>
</dbReference>
<protein>
    <submittedName>
        <fullName evidence="9">Putative siderophore transport system permease protein YfiZ</fullName>
    </submittedName>
</protein>
<dbReference type="OrthoDB" id="9811721at2"/>
<dbReference type="AlphaFoldDB" id="A0A399DTU0"/>
<evidence type="ECO:0000256" key="1">
    <source>
        <dbReference type="ARBA" id="ARBA00004651"/>
    </source>
</evidence>
<dbReference type="InterPro" id="IPR037294">
    <property type="entry name" value="ABC_BtuC-like"/>
</dbReference>
<dbReference type="EMBL" id="QWKX01000062">
    <property type="protein sequence ID" value="RIH75605.1"/>
    <property type="molecule type" value="Genomic_DNA"/>
</dbReference>
<keyword evidence="5 8" id="KW-0812">Transmembrane</keyword>
<sequence length="333" mass="34659">MLYSRRFAPTLLVYLLALGLLVLSFLLAISLGAANIPLDEVWRLLFYPEGSNNALIVHTLRLPRAIVAALVGACLGVAGAMMQGITRNPLSEPGIMGVNAGAVLAILVALVFFPDLPPWSTVVVAAVGGVGAAVLVYSITLSVGLTPVRLALAGIAVGSMLGAAASFLLIIFEDRTRGVLFSLSGSVAGRTWEHVWTLLPWAVPALLLALILSHQVNLLSLGEDVARGLGTRVEVIRLVSTTLAVLLAGAAVSVAGPIGFLGLMVPHAARGLVGPDYRRVIPLSAILGASLMLLSDLAARLIDKPLETPVGILIAGLGAPFLVYVARRMAVRD</sequence>
<comment type="caution">
    <text evidence="9">The sequence shown here is derived from an EMBL/GenBank/DDBJ whole genome shotgun (WGS) entry which is preliminary data.</text>
</comment>
<comment type="similarity">
    <text evidence="2">Belongs to the binding-protein-dependent transport system permease family. FecCD subfamily.</text>
</comment>
<dbReference type="RefSeq" id="WP_027887546.1">
    <property type="nucleotide sequence ID" value="NZ_JBHSXZ010000008.1"/>
</dbReference>
<dbReference type="GO" id="GO:0022857">
    <property type="term" value="F:transmembrane transporter activity"/>
    <property type="evidence" value="ECO:0007669"/>
    <property type="project" value="InterPro"/>
</dbReference>
<dbReference type="Gene3D" id="1.10.3470.10">
    <property type="entry name" value="ABC transporter involved in vitamin B12 uptake, BtuC"/>
    <property type="match status" value="1"/>
</dbReference>
<evidence type="ECO:0000256" key="7">
    <source>
        <dbReference type="ARBA" id="ARBA00023136"/>
    </source>
</evidence>
<dbReference type="InterPro" id="IPR000522">
    <property type="entry name" value="ABC_transptr_permease_BtuC"/>
</dbReference>
<feature type="transmembrane region" description="Helical" evidence="8">
    <location>
        <begin position="94"/>
        <end position="113"/>
    </location>
</feature>
<keyword evidence="7 8" id="KW-0472">Membrane</keyword>
<feature type="transmembrane region" description="Helical" evidence="8">
    <location>
        <begin position="235"/>
        <end position="260"/>
    </location>
</feature>
<feature type="transmembrane region" description="Helical" evidence="8">
    <location>
        <begin position="192"/>
        <end position="214"/>
    </location>
</feature>
<organism evidence="9 10">
    <name type="scientific">Meiothermus taiwanensis</name>
    <dbReference type="NCBI Taxonomy" id="172827"/>
    <lineage>
        <taxon>Bacteria</taxon>
        <taxon>Thermotogati</taxon>
        <taxon>Deinococcota</taxon>
        <taxon>Deinococci</taxon>
        <taxon>Thermales</taxon>
        <taxon>Thermaceae</taxon>
        <taxon>Meiothermus</taxon>
    </lineage>
</organism>
<evidence type="ECO:0000256" key="4">
    <source>
        <dbReference type="ARBA" id="ARBA00022475"/>
    </source>
</evidence>
<evidence type="ECO:0000256" key="5">
    <source>
        <dbReference type="ARBA" id="ARBA00022692"/>
    </source>
</evidence>
<evidence type="ECO:0000313" key="9">
    <source>
        <dbReference type="EMBL" id="RIH75605.1"/>
    </source>
</evidence>
<feature type="transmembrane region" description="Helical" evidence="8">
    <location>
        <begin position="310"/>
        <end position="327"/>
    </location>
</feature>
<dbReference type="Pfam" id="PF01032">
    <property type="entry name" value="FecCD"/>
    <property type="match status" value="1"/>
</dbReference>
<dbReference type="FunFam" id="1.10.3470.10:FF:000001">
    <property type="entry name" value="Vitamin B12 ABC transporter permease BtuC"/>
    <property type="match status" value="1"/>
</dbReference>
<feature type="transmembrane region" description="Helical" evidence="8">
    <location>
        <begin position="62"/>
        <end position="82"/>
    </location>
</feature>
<dbReference type="PANTHER" id="PTHR30472">
    <property type="entry name" value="FERRIC ENTEROBACTIN TRANSPORT SYSTEM PERMEASE PROTEIN"/>
    <property type="match status" value="1"/>
</dbReference>
<dbReference type="GO" id="GO:0005886">
    <property type="term" value="C:plasma membrane"/>
    <property type="evidence" value="ECO:0007669"/>
    <property type="project" value="UniProtKB-SubCell"/>
</dbReference>
<proteinExistence type="inferred from homology"/>
<feature type="transmembrane region" description="Helical" evidence="8">
    <location>
        <begin position="280"/>
        <end position="298"/>
    </location>
</feature>
<evidence type="ECO:0000256" key="3">
    <source>
        <dbReference type="ARBA" id="ARBA00022448"/>
    </source>
</evidence>
<reference evidence="9 10" key="1">
    <citation type="submission" date="2018-08" db="EMBL/GenBank/DDBJ databases">
        <title>Meiothermus cateniformans JCM 15151 genome sequencing project.</title>
        <authorList>
            <person name="Da Costa M.S."/>
            <person name="Albuquerque L."/>
            <person name="Raposo P."/>
            <person name="Froufe H.J.C."/>
            <person name="Barroso C.S."/>
            <person name="Egas C."/>
        </authorList>
    </citation>
    <scope>NUCLEOTIDE SEQUENCE [LARGE SCALE GENOMIC DNA]</scope>
    <source>
        <strain evidence="9 10">JCM 15151</strain>
    </source>
</reference>
<evidence type="ECO:0000313" key="10">
    <source>
        <dbReference type="Proteomes" id="UP000266089"/>
    </source>
</evidence>
<name>A0A399DTU0_9DEIN</name>
<keyword evidence="3" id="KW-0813">Transport</keyword>
<dbReference type="Proteomes" id="UP000266089">
    <property type="component" value="Unassembled WGS sequence"/>
</dbReference>
<feature type="transmembrane region" description="Helical" evidence="8">
    <location>
        <begin position="150"/>
        <end position="172"/>
    </location>
</feature>
<dbReference type="GO" id="GO:0033214">
    <property type="term" value="P:siderophore-iron import into cell"/>
    <property type="evidence" value="ECO:0007669"/>
    <property type="project" value="TreeGrafter"/>
</dbReference>
<evidence type="ECO:0000256" key="8">
    <source>
        <dbReference type="SAM" id="Phobius"/>
    </source>
</evidence>
<evidence type="ECO:0000256" key="6">
    <source>
        <dbReference type="ARBA" id="ARBA00022989"/>
    </source>
</evidence>
<feature type="transmembrane region" description="Helical" evidence="8">
    <location>
        <begin position="119"/>
        <end position="138"/>
    </location>
</feature>
<dbReference type="SUPFAM" id="SSF81345">
    <property type="entry name" value="ABC transporter involved in vitamin B12 uptake, BtuC"/>
    <property type="match status" value="1"/>
</dbReference>
<accession>A0A399DTU0</accession>
<gene>
    <name evidence="9" type="primary">yfiZ</name>
    <name evidence="9" type="ORF">Mcate_02143</name>
</gene>
<dbReference type="PANTHER" id="PTHR30472:SF1">
    <property type="entry name" value="FE(3+) DICITRATE TRANSPORT SYSTEM PERMEASE PROTEIN FECC-RELATED"/>
    <property type="match status" value="1"/>
</dbReference>